<dbReference type="EMBL" id="ML220113">
    <property type="protein sequence ID" value="TGZ83990.1"/>
    <property type="molecule type" value="Genomic_DNA"/>
</dbReference>
<dbReference type="STRING" id="341454.A0A4S2N456"/>
<dbReference type="Pfam" id="PF11709">
    <property type="entry name" value="Mit_ribos_Mrp51"/>
    <property type="match status" value="1"/>
</dbReference>
<gene>
    <name evidence="2" type="ORF">EX30DRAFT_302894</name>
</gene>
<dbReference type="PANTHER" id="PTHR28058">
    <property type="entry name" value="37S RIBOSOMAL PROTEIN MRP51, MITOCHONDRIAL"/>
    <property type="match status" value="1"/>
</dbReference>
<dbReference type="InterPro" id="IPR016712">
    <property type="entry name" value="Rbsml_bS1m-like"/>
</dbReference>
<dbReference type="GO" id="GO:0070124">
    <property type="term" value="P:mitochondrial translational initiation"/>
    <property type="evidence" value="ECO:0007669"/>
    <property type="project" value="TreeGrafter"/>
</dbReference>
<evidence type="ECO:0000313" key="2">
    <source>
        <dbReference type="EMBL" id="TGZ83990.1"/>
    </source>
</evidence>
<sequence>MTSKAASPAANLLRNSRLMAMPTPIPVPKSTNIFSSGPPPFPTRQAIATPRASAHRGEWGLKRDLPLRVSRKTHYVRYDDLDTIDHMTTFESAHDDVYTLKKWQEMGLALHRDTSLTDATSFSSPSSLMPVFDSETKPETYKWRYKGPNLKELSADELEEYISKISKRSDEFYDFVARKQAVAKLQNEYTAIGQPYTEEQLIKEVNSREVKPEVDTRELRSTPISLERYTVEFLDLPHHADPPVTHPSAGLYYVRSNAHCHNDPEQGPQEVRKSVPGRDFGMSSTVGVTAGIAGVVATVQQRSYESRRPDRMAVNQFIPLKAKISTSGRIMLDADRVLDEAKIEASGRMMRFSGNNGGAWRNWGSGGGEGTGRRLTINKFKKTWDDVAQKGDGKHAAENLVQLLRNSTKK</sequence>
<dbReference type="InParanoid" id="A0A4S2N456"/>
<reference evidence="2 3" key="1">
    <citation type="submission" date="2019-04" db="EMBL/GenBank/DDBJ databases">
        <title>Comparative genomics and transcriptomics to analyze fruiting body development in filamentous ascomycetes.</title>
        <authorList>
            <consortium name="DOE Joint Genome Institute"/>
            <person name="Lutkenhaus R."/>
            <person name="Traeger S."/>
            <person name="Breuer J."/>
            <person name="Kuo A."/>
            <person name="Lipzen A."/>
            <person name="Pangilinan J."/>
            <person name="Dilworth D."/>
            <person name="Sandor L."/>
            <person name="Poggeler S."/>
            <person name="Barry K."/>
            <person name="Grigoriev I.V."/>
            <person name="Nowrousian M."/>
        </authorList>
    </citation>
    <scope>NUCLEOTIDE SEQUENCE [LARGE SCALE GENOMIC DNA]</scope>
    <source>
        <strain evidence="2 3">CBS 389.68</strain>
    </source>
</reference>
<dbReference type="PANTHER" id="PTHR28058:SF1">
    <property type="entry name" value="SMALL RIBOSOMAL SUBUNIT PROTEIN BS1M"/>
    <property type="match status" value="1"/>
</dbReference>
<dbReference type="GO" id="GO:0005763">
    <property type="term" value="C:mitochondrial small ribosomal subunit"/>
    <property type="evidence" value="ECO:0007669"/>
    <property type="project" value="TreeGrafter"/>
</dbReference>
<protein>
    <submittedName>
        <fullName evidence="2">Uncharacterized protein</fullName>
    </submittedName>
</protein>
<dbReference type="OrthoDB" id="2735536at2759"/>
<dbReference type="GO" id="GO:0003735">
    <property type="term" value="F:structural constituent of ribosome"/>
    <property type="evidence" value="ECO:0007669"/>
    <property type="project" value="TreeGrafter"/>
</dbReference>
<dbReference type="AlphaFoldDB" id="A0A4S2N456"/>
<name>A0A4S2N456_9PEZI</name>
<evidence type="ECO:0000256" key="1">
    <source>
        <dbReference type="SAM" id="MobiDB-lite"/>
    </source>
</evidence>
<keyword evidence="3" id="KW-1185">Reference proteome</keyword>
<accession>A0A4S2N456</accession>
<feature type="region of interest" description="Disordered" evidence="1">
    <location>
        <begin position="260"/>
        <end position="279"/>
    </location>
</feature>
<proteinExistence type="predicted"/>
<evidence type="ECO:0000313" key="3">
    <source>
        <dbReference type="Proteomes" id="UP000298138"/>
    </source>
</evidence>
<organism evidence="2 3">
    <name type="scientific">Ascodesmis nigricans</name>
    <dbReference type="NCBI Taxonomy" id="341454"/>
    <lineage>
        <taxon>Eukaryota</taxon>
        <taxon>Fungi</taxon>
        <taxon>Dikarya</taxon>
        <taxon>Ascomycota</taxon>
        <taxon>Pezizomycotina</taxon>
        <taxon>Pezizomycetes</taxon>
        <taxon>Pezizales</taxon>
        <taxon>Ascodesmidaceae</taxon>
        <taxon>Ascodesmis</taxon>
    </lineage>
</organism>
<dbReference type="Proteomes" id="UP000298138">
    <property type="component" value="Unassembled WGS sequence"/>
</dbReference>